<protein>
    <submittedName>
        <fullName evidence="3">Uncharacterized protein</fullName>
    </submittedName>
</protein>
<feature type="compositionally biased region" description="Basic and acidic residues" evidence="1">
    <location>
        <begin position="40"/>
        <end position="51"/>
    </location>
</feature>
<sequence>MKSSSRSGGGSTTSDKHRSISQGTASDAAATARHSSSTTTKEKQPDNDRKHLPSLMIKLGTAMLFTEEKDIFAIEPVDEKLEDTFRTFMGNIIAVSLCDAMRILSCLFTKTSPNALNKVIIDFHTGNRFKFASSKLTYCKPEPDWRLLDNALALSIFEYSKDSSTLTFFFIRHLINAFKYGEFLEQPDIVYTKYYSNVIDFQSPFYFAERILTDIMGKFYDYIANKIVDLPEFPPNKVVEKISATLIPSTNLKRCISVYRNTFKFKYQYNSNTFKLNTIIPREMFSPRKLNIIPLEIQCYDSDGNDYFLDPVIPKWIFMINNNLIIHPATYRVLYHTFKCAKIYLFPFDDTQIPFFNTFMRSNNRLDFYALLKSGMPIKVTDICTQPFVHATRFPFYKTDLTGVHEARGWIKEPYLLDVDYESGILHLTWKTVCTILRARNELGLLSSENSSFLTLSTDVIRRFRLHEFQLETKLKIYIPNPATVKRATFVPIPDSRRTI</sequence>
<reference evidence="3" key="1">
    <citation type="submission" date="2022-11" db="UniProtKB">
        <authorList>
            <consortium name="WormBaseParasite"/>
        </authorList>
    </citation>
    <scope>IDENTIFICATION</scope>
</reference>
<dbReference type="AlphaFoldDB" id="A0A914Z8Z5"/>
<evidence type="ECO:0000313" key="3">
    <source>
        <dbReference type="WBParaSite" id="PSU_v2.g9142.t1"/>
    </source>
</evidence>
<evidence type="ECO:0000256" key="1">
    <source>
        <dbReference type="SAM" id="MobiDB-lite"/>
    </source>
</evidence>
<keyword evidence="2" id="KW-1185">Reference proteome</keyword>
<feature type="compositionally biased region" description="Low complexity" evidence="1">
    <location>
        <begin position="21"/>
        <end position="39"/>
    </location>
</feature>
<feature type="region of interest" description="Disordered" evidence="1">
    <location>
        <begin position="1"/>
        <end position="52"/>
    </location>
</feature>
<dbReference type="Proteomes" id="UP000887577">
    <property type="component" value="Unplaced"/>
</dbReference>
<proteinExistence type="predicted"/>
<evidence type="ECO:0000313" key="2">
    <source>
        <dbReference type="Proteomes" id="UP000887577"/>
    </source>
</evidence>
<accession>A0A914Z8Z5</accession>
<dbReference type="WBParaSite" id="PSU_v2.g9142.t1">
    <property type="protein sequence ID" value="PSU_v2.g9142.t1"/>
    <property type="gene ID" value="PSU_v2.g9142"/>
</dbReference>
<name>A0A914Z8Z5_9BILA</name>
<organism evidence="2 3">
    <name type="scientific">Panagrolaimus superbus</name>
    <dbReference type="NCBI Taxonomy" id="310955"/>
    <lineage>
        <taxon>Eukaryota</taxon>
        <taxon>Metazoa</taxon>
        <taxon>Ecdysozoa</taxon>
        <taxon>Nematoda</taxon>
        <taxon>Chromadorea</taxon>
        <taxon>Rhabditida</taxon>
        <taxon>Tylenchina</taxon>
        <taxon>Panagrolaimomorpha</taxon>
        <taxon>Panagrolaimoidea</taxon>
        <taxon>Panagrolaimidae</taxon>
        <taxon>Panagrolaimus</taxon>
    </lineage>
</organism>